<dbReference type="OrthoDB" id="10515496at2759"/>
<dbReference type="AlphaFoldDB" id="A0A371CH46"/>
<dbReference type="EMBL" id="KZ857721">
    <property type="protein sequence ID" value="RDX39605.1"/>
    <property type="molecule type" value="Genomic_DNA"/>
</dbReference>
<gene>
    <name evidence="1" type="ORF">OH76DRAFT_1424211</name>
</gene>
<dbReference type="Proteomes" id="UP000256964">
    <property type="component" value="Unassembled WGS sequence"/>
</dbReference>
<keyword evidence="2" id="KW-1185">Reference proteome</keyword>
<reference evidence="1 2" key="1">
    <citation type="journal article" date="2018" name="Biotechnol. Biofuels">
        <title>Integrative visual omics of the white-rot fungus Polyporus brumalis exposes the biotechnological potential of its oxidative enzymes for delignifying raw plant biomass.</title>
        <authorList>
            <person name="Miyauchi S."/>
            <person name="Rancon A."/>
            <person name="Drula E."/>
            <person name="Hage H."/>
            <person name="Chaduli D."/>
            <person name="Favel A."/>
            <person name="Grisel S."/>
            <person name="Henrissat B."/>
            <person name="Herpoel-Gimbert I."/>
            <person name="Ruiz-Duenas F.J."/>
            <person name="Chevret D."/>
            <person name="Hainaut M."/>
            <person name="Lin J."/>
            <person name="Wang M."/>
            <person name="Pangilinan J."/>
            <person name="Lipzen A."/>
            <person name="Lesage-Meessen L."/>
            <person name="Navarro D."/>
            <person name="Riley R."/>
            <person name="Grigoriev I.V."/>
            <person name="Zhou S."/>
            <person name="Raouche S."/>
            <person name="Rosso M.N."/>
        </authorList>
    </citation>
    <scope>NUCLEOTIDE SEQUENCE [LARGE SCALE GENOMIC DNA]</scope>
    <source>
        <strain evidence="1 2">BRFM 1820</strain>
    </source>
</reference>
<evidence type="ECO:0000313" key="1">
    <source>
        <dbReference type="EMBL" id="RDX39605.1"/>
    </source>
</evidence>
<proteinExistence type="predicted"/>
<evidence type="ECO:0000313" key="2">
    <source>
        <dbReference type="Proteomes" id="UP000256964"/>
    </source>
</evidence>
<sequence>MALYEYEIKPKVLLRIADVTVELSGDRYKGLATIKIVECSPANSILLVVPTVPEEVSVPDDTVFVDMISVTERAQLKPDQLESTVVISESPRKGVSLAAHTPAYTLTMNFKIQINFWQFMAAYTNAMLSYGNYQAAFDDMVSEFINEDEEEGERLIGEGEMDFELELELDDDEKATLAEVLSKRK</sequence>
<protein>
    <submittedName>
        <fullName evidence="1">Uncharacterized protein</fullName>
    </submittedName>
</protein>
<organism evidence="1 2">
    <name type="scientific">Lentinus brumalis</name>
    <dbReference type="NCBI Taxonomy" id="2498619"/>
    <lineage>
        <taxon>Eukaryota</taxon>
        <taxon>Fungi</taxon>
        <taxon>Dikarya</taxon>
        <taxon>Basidiomycota</taxon>
        <taxon>Agaricomycotina</taxon>
        <taxon>Agaricomycetes</taxon>
        <taxon>Polyporales</taxon>
        <taxon>Polyporaceae</taxon>
        <taxon>Lentinus</taxon>
    </lineage>
</organism>
<accession>A0A371CH46</accession>
<name>A0A371CH46_9APHY</name>